<protein>
    <submittedName>
        <fullName evidence="3">Uncharacterized protein</fullName>
    </submittedName>
</protein>
<dbReference type="EMBL" id="RCMV01000037">
    <property type="protein sequence ID" value="KAG3227347.1"/>
    <property type="molecule type" value="Genomic_DNA"/>
</dbReference>
<comment type="caution">
    <text evidence="3">The sequence shown here is derived from an EMBL/GenBank/DDBJ whole genome shotgun (WGS) entry which is preliminary data.</text>
</comment>
<dbReference type="AlphaFoldDB" id="A0A8T1IRI8"/>
<dbReference type="Proteomes" id="UP000736787">
    <property type="component" value="Unassembled WGS sequence"/>
</dbReference>
<evidence type="ECO:0000313" key="1">
    <source>
        <dbReference type="EMBL" id="KAG2954061.1"/>
    </source>
</evidence>
<evidence type="ECO:0000313" key="2">
    <source>
        <dbReference type="EMBL" id="KAG2994824.1"/>
    </source>
</evidence>
<dbReference type="Proteomes" id="UP000760860">
    <property type="component" value="Unassembled WGS sequence"/>
</dbReference>
<name>A0A8T1IRI8_9STRA</name>
<evidence type="ECO:0000313" key="3">
    <source>
        <dbReference type="EMBL" id="KAG3227347.1"/>
    </source>
</evidence>
<dbReference type="Proteomes" id="UP000697107">
    <property type="component" value="Unassembled WGS sequence"/>
</dbReference>
<evidence type="ECO:0000313" key="4">
    <source>
        <dbReference type="Proteomes" id="UP000760860"/>
    </source>
</evidence>
<sequence length="47" mass="5450">MILKIAYCEPKSMRVDKLTKTLPAPRLDELHELVMFVDQLAQSGKEY</sequence>
<organism evidence="3 4">
    <name type="scientific">Phytophthora cactorum</name>
    <dbReference type="NCBI Taxonomy" id="29920"/>
    <lineage>
        <taxon>Eukaryota</taxon>
        <taxon>Sar</taxon>
        <taxon>Stramenopiles</taxon>
        <taxon>Oomycota</taxon>
        <taxon>Peronosporomycetes</taxon>
        <taxon>Peronosporales</taxon>
        <taxon>Peronosporaceae</taxon>
        <taxon>Phytophthora</taxon>
    </lineage>
</organism>
<accession>A0A8T1IRI8</accession>
<proteinExistence type="predicted"/>
<gene>
    <name evidence="1" type="ORF">PC117_g1563</name>
    <name evidence="2" type="ORF">PC118_g3279</name>
    <name evidence="3" type="ORF">PC129_g2096</name>
</gene>
<dbReference type="EMBL" id="RCMK01000018">
    <property type="protein sequence ID" value="KAG2954061.1"/>
    <property type="molecule type" value="Genomic_DNA"/>
</dbReference>
<dbReference type="EMBL" id="RCML01000055">
    <property type="protein sequence ID" value="KAG2994824.1"/>
    <property type="molecule type" value="Genomic_DNA"/>
</dbReference>
<reference evidence="3" key="1">
    <citation type="submission" date="2018-05" db="EMBL/GenBank/DDBJ databases">
        <title>Effector identification in a new, highly contiguous assembly of the strawberry crown rot pathogen Phytophthora cactorum.</title>
        <authorList>
            <person name="Armitage A.D."/>
            <person name="Nellist C.F."/>
            <person name="Bates H."/>
            <person name="Vickerstaff R.J."/>
            <person name="Harrison R.J."/>
        </authorList>
    </citation>
    <scope>NUCLEOTIDE SEQUENCE</scope>
    <source>
        <strain evidence="1">4040</strain>
        <strain evidence="2">P415</strain>
        <strain evidence="3">P421</strain>
    </source>
</reference>